<keyword evidence="1" id="KW-0472">Membrane</keyword>
<dbReference type="InterPro" id="IPR032307">
    <property type="entry name" value="PepSY_TM-like_2"/>
</dbReference>
<dbReference type="EMBL" id="PUIA01000057">
    <property type="protein sequence ID" value="PQO27331.1"/>
    <property type="molecule type" value="Genomic_DNA"/>
</dbReference>
<dbReference type="PANTHER" id="PTHR40115:SF1">
    <property type="entry name" value="INNER MEMBRANE PROTEIN WITH PEPSY TM HELIX"/>
    <property type="match status" value="1"/>
</dbReference>
<name>A0A2S8F5A2_9BACT</name>
<accession>A0A2S8F5A2</accession>
<feature type="transmembrane region" description="Helical" evidence="1">
    <location>
        <begin position="21"/>
        <end position="42"/>
    </location>
</feature>
<evidence type="ECO:0000256" key="1">
    <source>
        <dbReference type="SAM" id="Phobius"/>
    </source>
</evidence>
<protein>
    <submittedName>
        <fullName evidence="2">Peptidase</fullName>
    </submittedName>
</protein>
<comment type="caution">
    <text evidence="2">The sequence shown here is derived from an EMBL/GenBank/DDBJ whole genome shotgun (WGS) entry which is preliminary data.</text>
</comment>
<dbReference type="Pfam" id="PF16357">
    <property type="entry name" value="PepSY_TM_like_2"/>
    <property type="match status" value="1"/>
</dbReference>
<feature type="transmembrane region" description="Helical" evidence="1">
    <location>
        <begin position="153"/>
        <end position="177"/>
    </location>
</feature>
<dbReference type="OrthoDB" id="27171at2"/>
<feature type="transmembrane region" description="Helical" evidence="1">
    <location>
        <begin position="184"/>
        <end position="203"/>
    </location>
</feature>
<dbReference type="Proteomes" id="UP000240009">
    <property type="component" value="Unassembled WGS sequence"/>
</dbReference>
<keyword evidence="1" id="KW-1133">Transmembrane helix</keyword>
<organism evidence="2 3">
    <name type="scientific">Blastopirellula marina</name>
    <dbReference type="NCBI Taxonomy" id="124"/>
    <lineage>
        <taxon>Bacteria</taxon>
        <taxon>Pseudomonadati</taxon>
        <taxon>Planctomycetota</taxon>
        <taxon>Planctomycetia</taxon>
        <taxon>Pirellulales</taxon>
        <taxon>Pirellulaceae</taxon>
        <taxon>Blastopirellula</taxon>
    </lineage>
</organism>
<gene>
    <name evidence="2" type="ORF">C5Y96_17460</name>
</gene>
<sequence length="205" mass="22853">MRSDEQTPRRRKSWYAASAKLTRWLHTYLSMISFATLLFFAATGLTLNHPTWFGADEVVIRDDDGSFPTSQLAGEIDKLSIVEHLRETHHLKGKVAEFEVSEFDCMVTFKSPGYAADVFIDRETGKYTVSETSSGMIAIMNDLHKGRDSGAGWSWVIDISAILMVLVSVTGLVLLLFLKRQRGAGLVVTLVGTILLIAAWMLWVP</sequence>
<dbReference type="AlphaFoldDB" id="A0A2S8F5A2"/>
<evidence type="ECO:0000313" key="3">
    <source>
        <dbReference type="Proteomes" id="UP000240009"/>
    </source>
</evidence>
<dbReference type="PANTHER" id="PTHR40115">
    <property type="entry name" value="INNER MEMBRANE PROTEIN WITH PEPSY TM HELIX"/>
    <property type="match status" value="1"/>
</dbReference>
<dbReference type="RefSeq" id="WP_105355958.1">
    <property type="nucleotide sequence ID" value="NZ_PUIA01000057.1"/>
</dbReference>
<evidence type="ECO:0000313" key="2">
    <source>
        <dbReference type="EMBL" id="PQO27331.1"/>
    </source>
</evidence>
<reference evidence="2 3" key="1">
    <citation type="submission" date="2018-02" db="EMBL/GenBank/DDBJ databases">
        <title>Comparative genomes isolates from brazilian mangrove.</title>
        <authorList>
            <person name="Araujo J.E."/>
            <person name="Taketani R.G."/>
            <person name="Silva M.C.P."/>
            <person name="Loureco M.V."/>
            <person name="Andreote F.D."/>
        </authorList>
    </citation>
    <scope>NUCLEOTIDE SEQUENCE [LARGE SCALE GENOMIC DNA]</scope>
    <source>
        <strain evidence="2 3">HEX-2 MGV</strain>
    </source>
</reference>
<keyword evidence="1" id="KW-0812">Transmembrane</keyword>
<proteinExistence type="predicted"/>